<sequence>MKASEFLNYRNWAVVGDVLNQSKYAYKIFNVLKKEGFNVVAVHPSFQNQSIYNSLGDIPYKVEVLDLCINPYKGIKILQEASDLKIDKVLIQPGAESDEILDFCKENGIQAIEGCALVEVMRKQSVS</sequence>
<reference evidence="2 3" key="1">
    <citation type="submission" date="2017-04" db="EMBL/GenBank/DDBJ databases">
        <authorList>
            <person name="Afonso C.L."/>
            <person name="Miller P.J."/>
            <person name="Scott M.A."/>
            <person name="Spackman E."/>
            <person name="Goraichik I."/>
            <person name="Dimitrov K.M."/>
            <person name="Suarez D.L."/>
            <person name="Swayne D.E."/>
        </authorList>
    </citation>
    <scope>NUCLEOTIDE SEQUENCE [LARGE SCALE GENOMIC DNA]</scope>
    <source>
        <strain evidence="2 3">DSM 12555</strain>
    </source>
</reference>
<dbReference type="Gene3D" id="3.40.50.720">
    <property type="entry name" value="NAD(P)-binding Rossmann-like Domain"/>
    <property type="match status" value="1"/>
</dbReference>
<dbReference type="SUPFAM" id="SSF51735">
    <property type="entry name" value="NAD(P)-binding Rossmann-fold domains"/>
    <property type="match status" value="1"/>
</dbReference>
<dbReference type="Proteomes" id="UP000192468">
    <property type="component" value="Unassembled WGS sequence"/>
</dbReference>
<dbReference type="OrthoDB" id="9804695at2"/>
<dbReference type="RefSeq" id="WP_084116523.1">
    <property type="nucleotide sequence ID" value="NZ_FWXH01000011.1"/>
</dbReference>
<name>A0A1W1XQ37_9CLOT</name>
<dbReference type="SMART" id="SM00881">
    <property type="entry name" value="CoA_binding"/>
    <property type="match status" value="1"/>
</dbReference>
<evidence type="ECO:0000313" key="2">
    <source>
        <dbReference type="EMBL" id="SMC26083.1"/>
    </source>
</evidence>
<dbReference type="PANTHER" id="PTHR33303:SF2">
    <property type="entry name" value="COA-BINDING DOMAIN-CONTAINING PROTEIN"/>
    <property type="match status" value="1"/>
</dbReference>
<accession>A0A1W1XQ37</accession>
<dbReference type="Pfam" id="PF13380">
    <property type="entry name" value="CoA_binding_2"/>
    <property type="match status" value="1"/>
</dbReference>
<evidence type="ECO:0000259" key="1">
    <source>
        <dbReference type="SMART" id="SM00881"/>
    </source>
</evidence>
<feature type="domain" description="CoA-binding" evidence="1">
    <location>
        <begin position="6"/>
        <end position="95"/>
    </location>
</feature>
<proteinExistence type="predicted"/>
<keyword evidence="3" id="KW-1185">Reference proteome</keyword>
<dbReference type="InterPro" id="IPR036291">
    <property type="entry name" value="NAD(P)-bd_dom_sf"/>
</dbReference>
<dbReference type="EMBL" id="FWXH01000011">
    <property type="protein sequence ID" value="SMC26083.1"/>
    <property type="molecule type" value="Genomic_DNA"/>
</dbReference>
<gene>
    <name evidence="2" type="ORF">SAMN02745134_02705</name>
</gene>
<dbReference type="STRING" id="1121291.SAMN02745134_02705"/>
<dbReference type="InterPro" id="IPR003781">
    <property type="entry name" value="CoA-bd"/>
</dbReference>
<protein>
    <submittedName>
        <fullName evidence="2">Predicted CoA-binding protein</fullName>
    </submittedName>
</protein>
<evidence type="ECO:0000313" key="3">
    <source>
        <dbReference type="Proteomes" id="UP000192468"/>
    </source>
</evidence>
<dbReference type="AlphaFoldDB" id="A0A1W1XQ37"/>
<dbReference type="PANTHER" id="PTHR33303">
    <property type="entry name" value="CYTOPLASMIC PROTEIN-RELATED"/>
    <property type="match status" value="1"/>
</dbReference>
<organism evidence="2 3">
    <name type="scientific">Clostridium acidisoli DSM 12555</name>
    <dbReference type="NCBI Taxonomy" id="1121291"/>
    <lineage>
        <taxon>Bacteria</taxon>
        <taxon>Bacillati</taxon>
        <taxon>Bacillota</taxon>
        <taxon>Clostridia</taxon>
        <taxon>Eubacteriales</taxon>
        <taxon>Clostridiaceae</taxon>
        <taxon>Clostridium</taxon>
    </lineage>
</organism>